<evidence type="ECO:0000256" key="4">
    <source>
        <dbReference type="ARBA" id="ARBA00022673"/>
    </source>
</evidence>
<evidence type="ECO:0000256" key="13">
    <source>
        <dbReference type="SAM" id="Phobius"/>
    </source>
</evidence>
<keyword evidence="7" id="KW-0851">Voltage-gated channel</keyword>
<feature type="transmembrane region" description="Helical" evidence="13">
    <location>
        <begin position="20"/>
        <end position="48"/>
    </location>
</feature>
<evidence type="ECO:0000256" key="3">
    <source>
        <dbReference type="ARBA" id="ARBA00022568"/>
    </source>
</evidence>
<evidence type="ECO:0000256" key="1">
    <source>
        <dbReference type="ARBA" id="ARBA00004141"/>
    </source>
</evidence>
<feature type="domain" description="Ion transport" evidence="14">
    <location>
        <begin position="29"/>
        <end position="123"/>
    </location>
</feature>
<proteinExistence type="predicted"/>
<evidence type="ECO:0000256" key="12">
    <source>
        <dbReference type="ARBA" id="ARBA00023303"/>
    </source>
</evidence>
<protein>
    <recommendedName>
        <fullName evidence="14">Ion transport domain-containing protein</fullName>
    </recommendedName>
</protein>
<dbReference type="GO" id="GO:0008331">
    <property type="term" value="F:high voltage-gated calcium channel activity"/>
    <property type="evidence" value="ECO:0007669"/>
    <property type="project" value="TreeGrafter"/>
</dbReference>
<evidence type="ECO:0000313" key="15">
    <source>
        <dbReference type="EMBL" id="CRZ08157.1"/>
    </source>
</evidence>
<keyword evidence="3" id="KW-0109">Calcium transport</keyword>
<keyword evidence="5 13" id="KW-0812">Transmembrane</keyword>
<evidence type="ECO:0000256" key="5">
    <source>
        <dbReference type="ARBA" id="ARBA00022692"/>
    </source>
</evidence>
<evidence type="ECO:0000256" key="10">
    <source>
        <dbReference type="ARBA" id="ARBA00023136"/>
    </source>
</evidence>
<keyword evidence="11" id="KW-0325">Glycoprotein</keyword>
<dbReference type="SUPFAM" id="SSF81324">
    <property type="entry name" value="Voltage-gated potassium channels"/>
    <property type="match status" value="1"/>
</dbReference>
<dbReference type="Gene3D" id="1.20.120.350">
    <property type="entry name" value="Voltage-gated potassium channels. Chain C"/>
    <property type="match status" value="1"/>
</dbReference>
<dbReference type="EMBL" id="HACM01007715">
    <property type="protein sequence ID" value="CRZ08157.1"/>
    <property type="molecule type" value="Transcribed_RNA"/>
</dbReference>
<dbReference type="Pfam" id="PF00520">
    <property type="entry name" value="Ion_trans"/>
    <property type="match status" value="1"/>
</dbReference>
<sequence length="135" mass="15351">MEEDSVDLWMAWIRRHVHNVVTCSATMNVLLFVIAAECLVMTLCVPGLPSNSDILQVSKLINYVQIVIFSLEMVMKMFAHGLVRKPRLHPALDTDSIQIPYLLDVWNRLDLAINLVCYVSAIPIGIVDERYLKIV</sequence>
<dbReference type="AlphaFoldDB" id="A0A0H5R2M5"/>
<keyword evidence="8 13" id="KW-1133">Transmembrane helix</keyword>
<keyword evidence="4" id="KW-0107">Calcium channel</keyword>
<accession>A0A0H5R2M5</accession>
<dbReference type="InterPro" id="IPR050599">
    <property type="entry name" value="VDCC_alpha-1_subunit"/>
</dbReference>
<evidence type="ECO:0000256" key="6">
    <source>
        <dbReference type="ARBA" id="ARBA00022837"/>
    </source>
</evidence>
<organism evidence="15">
    <name type="scientific">Spongospora subterranea</name>
    <dbReference type="NCBI Taxonomy" id="70186"/>
    <lineage>
        <taxon>Eukaryota</taxon>
        <taxon>Sar</taxon>
        <taxon>Rhizaria</taxon>
        <taxon>Endomyxa</taxon>
        <taxon>Phytomyxea</taxon>
        <taxon>Plasmodiophorida</taxon>
        <taxon>Plasmodiophoridae</taxon>
        <taxon>Spongospora</taxon>
    </lineage>
</organism>
<dbReference type="PANTHER" id="PTHR45628">
    <property type="entry name" value="VOLTAGE-DEPENDENT CALCIUM CHANNEL TYPE A SUBUNIT ALPHA-1"/>
    <property type="match status" value="1"/>
</dbReference>
<name>A0A0H5R2M5_9EUKA</name>
<dbReference type="InterPro" id="IPR005821">
    <property type="entry name" value="Ion_trans_dom"/>
</dbReference>
<feature type="non-terminal residue" evidence="15">
    <location>
        <position position="135"/>
    </location>
</feature>
<evidence type="ECO:0000256" key="7">
    <source>
        <dbReference type="ARBA" id="ARBA00022882"/>
    </source>
</evidence>
<evidence type="ECO:0000259" key="14">
    <source>
        <dbReference type="Pfam" id="PF00520"/>
    </source>
</evidence>
<evidence type="ECO:0000256" key="11">
    <source>
        <dbReference type="ARBA" id="ARBA00023180"/>
    </source>
</evidence>
<dbReference type="GO" id="GO:0005891">
    <property type="term" value="C:voltage-gated calcium channel complex"/>
    <property type="evidence" value="ECO:0007669"/>
    <property type="project" value="TreeGrafter"/>
</dbReference>
<dbReference type="PANTHER" id="PTHR45628:SF7">
    <property type="entry name" value="VOLTAGE-DEPENDENT CALCIUM CHANNEL TYPE A SUBUNIT ALPHA-1"/>
    <property type="match status" value="1"/>
</dbReference>
<keyword evidence="10 13" id="KW-0472">Membrane</keyword>
<keyword evidence="6" id="KW-0106">Calcium</keyword>
<reference evidence="15" key="1">
    <citation type="submission" date="2015-04" db="EMBL/GenBank/DDBJ databases">
        <title>The genome sequence of the plant pathogenic Rhizarian Plasmodiophora brassicae reveals insights in its biotrophic life cycle and the origin of chitin synthesis.</title>
        <authorList>
            <person name="Schwelm A."/>
            <person name="Fogelqvist J."/>
            <person name="Knaust A."/>
            <person name="Julke S."/>
            <person name="Lilja T."/>
            <person name="Dhandapani V."/>
            <person name="Bonilla-Rosso G."/>
            <person name="Karlsson M."/>
            <person name="Shevchenko A."/>
            <person name="Choi S.R."/>
            <person name="Kim H.G."/>
            <person name="Park J.Y."/>
            <person name="Lim Y.P."/>
            <person name="Ludwig-Muller J."/>
            <person name="Dixelius C."/>
        </authorList>
    </citation>
    <scope>NUCLEOTIDE SEQUENCE</scope>
    <source>
        <tissue evidence="15">Potato root galls</tissue>
    </source>
</reference>
<keyword evidence="9" id="KW-0406">Ion transport</keyword>
<evidence type="ECO:0000256" key="2">
    <source>
        <dbReference type="ARBA" id="ARBA00022448"/>
    </source>
</evidence>
<keyword evidence="12" id="KW-0407">Ion channel</keyword>
<feature type="transmembrane region" description="Helical" evidence="13">
    <location>
        <begin position="60"/>
        <end position="79"/>
    </location>
</feature>
<dbReference type="GO" id="GO:0098703">
    <property type="term" value="P:calcium ion import across plasma membrane"/>
    <property type="evidence" value="ECO:0007669"/>
    <property type="project" value="TreeGrafter"/>
</dbReference>
<dbReference type="InterPro" id="IPR027359">
    <property type="entry name" value="Volt_channel_dom_sf"/>
</dbReference>
<keyword evidence="2" id="KW-0813">Transport</keyword>
<comment type="subcellular location">
    <subcellularLocation>
        <location evidence="1">Membrane</location>
        <topology evidence="1">Multi-pass membrane protein</topology>
    </subcellularLocation>
</comment>
<evidence type="ECO:0000256" key="9">
    <source>
        <dbReference type="ARBA" id="ARBA00023065"/>
    </source>
</evidence>
<evidence type="ECO:0000256" key="8">
    <source>
        <dbReference type="ARBA" id="ARBA00022989"/>
    </source>
</evidence>